<dbReference type="SUPFAM" id="SSF53474">
    <property type="entry name" value="alpha/beta-Hydrolases"/>
    <property type="match status" value="1"/>
</dbReference>
<dbReference type="Pfam" id="PF00561">
    <property type="entry name" value="Abhydrolase_1"/>
    <property type="match status" value="1"/>
</dbReference>
<comment type="caution">
    <text evidence="2">The sequence shown here is derived from an EMBL/GenBank/DDBJ whole genome shotgun (WGS) entry which is preliminary data.</text>
</comment>
<evidence type="ECO:0000313" key="2">
    <source>
        <dbReference type="EMBL" id="RNF85502.1"/>
    </source>
</evidence>
<dbReference type="PANTHER" id="PTHR12277">
    <property type="entry name" value="ALPHA/BETA HYDROLASE DOMAIN-CONTAINING PROTEIN"/>
    <property type="match status" value="1"/>
</dbReference>
<dbReference type="OrthoDB" id="9798884at2"/>
<organism evidence="2 3">
    <name type="scientific">Montanilutibacter psychrotolerans</name>
    <dbReference type="NCBI Taxonomy" id="1327343"/>
    <lineage>
        <taxon>Bacteria</taxon>
        <taxon>Pseudomonadati</taxon>
        <taxon>Pseudomonadota</taxon>
        <taxon>Gammaproteobacteria</taxon>
        <taxon>Lysobacterales</taxon>
        <taxon>Lysobacteraceae</taxon>
        <taxon>Montanilutibacter</taxon>
    </lineage>
</organism>
<dbReference type="AlphaFoldDB" id="A0A3M8T446"/>
<keyword evidence="2" id="KW-0378">Hydrolase</keyword>
<dbReference type="EMBL" id="RIBS01000002">
    <property type="protein sequence ID" value="RNF85502.1"/>
    <property type="molecule type" value="Genomic_DNA"/>
</dbReference>
<dbReference type="InterPro" id="IPR029058">
    <property type="entry name" value="AB_hydrolase_fold"/>
</dbReference>
<name>A0A3M8T446_9GAMM</name>
<dbReference type="InterPro" id="IPR000073">
    <property type="entry name" value="AB_hydrolase_1"/>
</dbReference>
<evidence type="ECO:0000313" key="3">
    <source>
        <dbReference type="Proteomes" id="UP000267049"/>
    </source>
</evidence>
<keyword evidence="3" id="KW-1185">Reference proteome</keyword>
<protein>
    <submittedName>
        <fullName evidence="2">Alpha/beta fold hydrolase</fullName>
    </submittedName>
</protein>
<proteinExistence type="predicted"/>
<reference evidence="2 3" key="1">
    <citation type="submission" date="2018-11" db="EMBL/GenBank/DDBJ databases">
        <title>Lysobacter cryohumiis sp. nov., isolated from soil in the Tianshan Mountains, Xinjiang, China.</title>
        <authorList>
            <person name="Luo Y."/>
            <person name="Sheng H."/>
        </authorList>
    </citation>
    <scope>NUCLEOTIDE SEQUENCE [LARGE SCALE GENOMIC DNA]</scope>
    <source>
        <strain evidence="2 3">ZS60</strain>
    </source>
</reference>
<dbReference type="Gene3D" id="3.40.50.1820">
    <property type="entry name" value="alpha/beta hydrolase"/>
    <property type="match status" value="1"/>
</dbReference>
<feature type="domain" description="AB hydrolase-1" evidence="1">
    <location>
        <begin position="62"/>
        <end position="207"/>
    </location>
</feature>
<gene>
    <name evidence="2" type="ORF">EER27_06310</name>
</gene>
<sequence length="253" mass="27843">MMLLAAVPLAYAGACAWIHHSQRELLYFPQVTRTPATATDWALQREDVTLRGWRLEPSAPRPILYFGGNAESIENNRDIFAHWFPGRSVYLMAYRGYGASEGTPSEQALFGDALAVYDHIAAEHPGQPVTVIGSSLGSGVAAYLASQRLVERLVLVTPYDSMANVARAHYPALPVHWLLQDRFESMRHLDGYRGQVLVLRAGRDAVIPAACTARLVAVLSLSQPPTVVDLPEAAHNTVRDEPRFGEALLAFLR</sequence>
<evidence type="ECO:0000259" key="1">
    <source>
        <dbReference type="Pfam" id="PF00561"/>
    </source>
</evidence>
<accession>A0A3M8T446</accession>
<dbReference type="Proteomes" id="UP000267049">
    <property type="component" value="Unassembled WGS sequence"/>
</dbReference>
<dbReference type="GO" id="GO:0016787">
    <property type="term" value="F:hydrolase activity"/>
    <property type="evidence" value="ECO:0007669"/>
    <property type="project" value="UniProtKB-KW"/>
</dbReference>